<name>G4CIZ3_9NEIS</name>
<sequence length="43" mass="4658">MAQRNKSHEGSPKNPVKIGSDYSSFAAAVSGYLKARFCGLDRL</sequence>
<comment type="caution">
    <text evidence="1">The sequence shown here is derived from an EMBL/GenBank/DDBJ whole genome shotgun (WGS) entry which is preliminary data.</text>
</comment>
<dbReference type="HOGENOM" id="CLU_3236530_0_0_4"/>
<evidence type="ECO:0000313" key="1">
    <source>
        <dbReference type="EMBL" id="EGY52206.1"/>
    </source>
</evidence>
<keyword evidence="2" id="KW-1185">Reference proteome</keyword>
<protein>
    <submittedName>
        <fullName evidence="1">Uncharacterized protein</fullName>
    </submittedName>
</protein>
<gene>
    <name evidence="1" type="ORF">HMPREF9371_1582</name>
</gene>
<dbReference type="Proteomes" id="UP000003019">
    <property type="component" value="Unassembled WGS sequence"/>
</dbReference>
<dbReference type="EMBL" id="AGAY01000058">
    <property type="protein sequence ID" value="EGY52206.1"/>
    <property type="molecule type" value="Genomic_DNA"/>
</dbReference>
<evidence type="ECO:0000313" key="2">
    <source>
        <dbReference type="Proteomes" id="UP000003019"/>
    </source>
</evidence>
<organism evidence="1 2">
    <name type="scientific">Neisseria shayeganii 871</name>
    <dbReference type="NCBI Taxonomy" id="1032488"/>
    <lineage>
        <taxon>Bacteria</taxon>
        <taxon>Pseudomonadati</taxon>
        <taxon>Pseudomonadota</taxon>
        <taxon>Betaproteobacteria</taxon>
        <taxon>Neisseriales</taxon>
        <taxon>Neisseriaceae</taxon>
        <taxon>Neisseria</taxon>
    </lineage>
</organism>
<dbReference type="PATRIC" id="fig|1032488.3.peg.1493"/>
<reference evidence="1 2" key="1">
    <citation type="submission" date="2011-05" db="EMBL/GenBank/DDBJ databases">
        <authorList>
            <person name="Muzny D."/>
            <person name="Qin X."/>
            <person name="Deng J."/>
            <person name="Jiang H."/>
            <person name="Liu Y."/>
            <person name="Qu J."/>
            <person name="Song X.-Z."/>
            <person name="Zhang L."/>
            <person name="Thornton R."/>
            <person name="Coyle M."/>
            <person name="Francisco L."/>
            <person name="Jackson L."/>
            <person name="Javaid M."/>
            <person name="Korchina V."/>
            <person name="Kovar C."/>
            <person name="Mata R."/>
            <person name="Mathew T."/>
            <person name="Ngo R."/>
            <person name="Nguyen L."/>
            <person name="Nguyen N."/>
            <person name="Okwuonu G."/>
            <person name="Ongeri F."/>
            <person name="Pham C."/>
            <person name="Simmons D."/>
            <person name="Wilczek-Boney K."/>
            <person name="Hale W."/>
            <person name="Jakkamsetti A."/>
            <person name="Pham P."/>
            <person name="Ruth R."/>
            <person name="San Lucas F."/>
            <person name="Warren J."/>
            <person name="Zhang J."/>
            <person name="Zhao Z."/>
            <person name="Zhou C."/>
            <person name="Zhu D."/>
            <person name="Lee S."/>
            <person name="Bess C."/>
            <person name="Blankenburg K."/>
            <person name="Forbes L."/>
            <person name="Fu Q."/>
            <person name="Gubbala S."/>
            <person name="Hirani K."/>
            <person name="Jayaseelan J.C."/>
            <person name="Lara F."/>
            <person name="Munidasa M."/>
            <person name="Palculict T."/>
            <person name="Patil S."/>
            <person name="Pu L.-L."/>
            <person name="Saada N."/>
            <person name="Tang L."/>
            <person name="Weissenberger G."/>
            <person name="Zhu Y."/>
            <person name="Hemphill L."/>
            <person name="Shang Y."/>
            <person name="Youmans B."/>
            <person name="Ayvaz T."/>
            <person name="Ross M."/>
            <person name="Santibanez J."/>
            <person name="Aqrawi P."/>
            <person name="Gross S."/>
            <person name="Joshi V."/>
            <person name="Fowler G."/>
            <person name="Nazareth L."/>
            <person name="Reid J."/>
            <person name="Worley K."/>
            <person name="Petrosino J."/>
            <person name="Highlander S."/>
            <person name="Gibbs R."/>
        </authorList>
    </citation>
    <scope>NUCLEOTIDE SEQUENCE [LARGE SCALE GENOMIC DNA]</scope>
    <source>
        <strain evidence="1 2">871</strain>
    </source>
</reference>
<accession>G4CIZ3</accession>
<dbReference type="STRING" id="1032488.HMPREF9371_1582"/>
<proteinExistence type="predicted"/>
<dbReference type="AlphaFoldDB" id="G4CIZ3"/>